<name>W0AME2_9SPHN</name>
<dbReference type="KEGG" id="ssan:NX02_26455"/>
<feature type="transmembrane region" description="Helical" evidence="1">
    <location>
        <begin position="50"/>
        <end position="71"/>
    </location>
</feature>
<keyword evidence="3" id="KW-1185">Reference proteome</keyword>
<proteinExistence type="predicted"/>
<dbReference type="Proteomes" id="UP000018851">
    <property type="component" value="Chromosome"/>
</dbReference>
<keyword evidence="1" id="KW-1133">Transmembrane helix</keyword>
<dbReference type="EMBL" id="CP006644">
    <property type="protein sequence ID" value="AHE56885.1"/>
    <property type="molecule type" value="Genomic_DNA"/>
</dbReference>
<reference evidence="2 3" key="1">
    <citation type="submission" date="2013-07" db="EMBL/GenBank/DDBJ databases">
        <title>Completed genome of Sphingomonas sanxanigenens NX02.</title>
        <authorList>
            <person name="Ma T."/>
            <person name="Huang H."/>
            <person name="Wu M."/>
            <person name="Li X."/>
            <person name="Li G."/>
        </authorList>
    </citation>
    <scope>NUCLEOTIDE SEQUENCE [LARGE SCALE GENOMIC DNA]</scope>
    <source>
        <strain evidence="2 3">NX02</strain>
    </source>
</reference>
<dbReference type="AlphaFoldDB" id="W0AME2"/>
<feature type="transmembrane region" description="Helical" evidence="1">
    <location>
        <begin position="20"/>
        <end position="44"/>
    </location>
</feature>
<evidence type="ECO:0000313" key="2">
    <source>
        <dbReference type="EMBL" id="AHE56885.1"/>
    </source>
</evidence>
<protein>
    <submittedName>
        <fullName evidence="2">Uncharacterized protein</fullName>
    </submittedName>
</protein>
<accession>W0AME2</accession>
<evidence type="ECO:0000256" key="1">
    <source>
        <dbReference type="SAM" id="Phobius"/>
    </source>
</evidence>
<gene>
    <name evidence="2" type="ORF">NX02_26455</name>
</gene>
<dbReference type="HOGENOM" id="CLU_2620238_0_0_5"/>
<evidence type="ECO:0000313" key="3">
    <source>
        <dbReference type="Proteomes" id="UP000018851"/>
    </source>
</evidence>
<keyword evidence="1" id="KW-0472">Membrane</keyword>
<dbReference type="PATRIC" id="fig|1123269.5.peg.5188"/>
<sequence length="78" mass="8366">MNSPKDDAAAAEMRARSRFVLLSLIRFSGAIIALAGAVVVGRRLVEPAEIIGGLLLALGAFEVILLPTILVRNWKKQP</sequence>
<dbReference type="RefSeq" id="WP_025294982.1">
    <property type="nucleotide sequence ID" value="NZ_CP006644.1"/>
</dbReference>
<dbReference type="STRING" id="1123269.NX02_26455"/>
<organism evidence="2 3">
    <name type="scientific">Sphingomonas sanxanigenens DSM 19645 = NX02</name>
    <dbReference type="NCBI Taxonomy" id="1123269"/>
    <lineage>
        <taxon>Bacteria</taxon>
        <taxon>Pseudomonadati</taxon>
        <taxon>Pseudomonadota</taxon>
        <taxon>Alphaproteobacteria</taxon>
        <taxon>Sphingomonadales</taxon>
        <taxon>Sphingomonadaceae</taxon>
        <taxon>Sphingomonas</taxon>
    </lineage>
</organism>
<keyword evidence="1" id="KW-0812">Transmembrane</keyword>